<dbReference type="EMBL" id="LSSM01005164">
    <property type="protein sequence ID" value="OMJ13249.1"/>
    <property type="molecule type" value="Genomic_DNA"/>
</dbReference>
<sequence>MDTPASKKFAMKLGTGFQNAKVTNSTGSRYNKNTVSRMIDHIYCAGLSSRPNWCTANRYFDLSDHMPITAQWTLDTLKWENLISSDCDYYPECDSSVTWSGITDTLHDTSNNKAPRADGVPSEVWKLVMAESSPTSPLAKLIHKIINLMYDTGDIPKCLETSVVVP</sequence>
<dbReference type="OrthoDB" id="5549573at2759"/>
<dbReference type="Proteomes" id="UP000187429">
    <property type="component" value="Unassembled WGS sequence"/>
</dbReference>
<evidence type="ECO:0008006" key="3">
    <source>
        <dbReference type="Google" id="ProtNLM"/>
    </source>
</evidence>
<name>A0A1R1XF40_9FUNG</name>
<reference evidence="2" key="1">
    <citation type="submission" date="2017-01" db="EMBL/GenBank/DDBJ databases">
        <authorList>
            <person name="Wang Y."/>
            <person name="White M."/>
            <person name="Kvist S."/>
            <person name="Moncalvo J.-M."/>
        </authorList>
    </citation>
    <scope>NUCLEOTIDE SEQUENCE [LARGE SCALE GENOMIC DNA]</scope>
    <source>
        <strain evidence="2">ID-206-W2</strain>
    </source>
</reference>
<proteinExistence type="predicted"/>
<comment type="caution">
    <text evidence="1">The sequence shown here is derived from an EMBL/GenBank/DDBJ whole genome shotgun (WGS) entry which is preliminary data.</text>
</comment>
<dbReference type="AlphaFoldDB" id="A0A1R1XF40"/>
<organism evidence="1 2">
    <name type="scientific">Smittium culicis</name>
    <dbReference type="NCBI Taxonomy" id="133412"/>
    <lineage>
        <taxon>Eukaryota</taxon>
        <taxon>Fungi</taxon>
        <taxon>Fungi incertae sedis</taxon>
        <taxon>Zoopagomycota</taxon>
        <taxon>Kickxellomycotina</taxon>
        <taxon>Harpellomycetes</taxon>
        <taxon>Harpellales</taxon>
        <taxon>Legeriomycetaceae</taxon>
        <taxon>Smittium</taxon>
    </lineage>
</organism>
<accession>A0A1R1XF40</accession>
<evidence type="ECO:0000313" key="1">
    <source>
        <dbReference type="EMBL" id="OMJ13249.1"/>
    </source>
</evidence>
<keyword evidence="2" id="KW-1185">Reference proteome</keyword>
<protein>
    <recommendedName>
        <fullName evidence="3">Endonuclease/exonuclease/phosphatase domain-containing protein</fullName>
    </recommendedName>
</protein>
<evidence type="ECO:0000313" key="2">
    <source>
        <dbReference type="Proteomes" id="UP000187429"/>
    </source>
</evidence>
<feature type="non-terminal residue" evidence="1">
    <location>
        <position position="166"/>
    </location>
</feature>
<gene>
    <name evidence="1" type="ORF">AYI69_g9066</name>
</gene>